<name>A0A5C6ZXU9_9FLAO</name>
<evidence type="ECO:0000256" key="2">
    <source>
        <dbReference type="PROSITE-ProRule" id="PRU00335"/>
    </source>
</evidence>
<dbReference type="EMBL" id="VORY01000001">
    <property type="protein sequence ID" value="TXD95843.1"/>
    <property type="molecule type" value="Genomic_DNA"/>
</dbReference>
<proteinExistence type="predicted"/>
<dbReference type="Gene3D" id="1.10.357.10">
    <property type="entry name" value="Tetracycline Repressor, domain 2"/>
    <property type="match status" value="1"/>
</dbReference>
<evidence type="ECO:0000256" key="1">
    <source>
        <dbReference type="ARBA" id="ARBA00023125"/>
    </source>
</evidence>
<dbReference type="InterPro" id="IPR050624">
    <property type="entry name" value="HTH-type_Tx_Regulator"/>
</dbReference>
<dbReference type="InterPro" id="IPR001647">
    <property type="entry name" value="HTH_TetR"/>
</dbReference>
<keyword evidence="1 2" id="KW-0238">DNA-binding</keyword>
<evidence type="ECO:0000259" key="3">
    <source>
        <dbReference type="PROSITE" id="PS50977"/>
    </source>
</evidence>
<protein>
    <submittedName>
        <fullName evidence="4">TetR/AcrR family transcriptional regulator</fullName>
    </submittedName>
</protein>
<organism evidence="4 5">
    <name type="scientific">Gillisia hiemivivida</name>
    <dbReference type="NCBI Taxonomy" id="291190"/>
    <lineage>
        <taxon>Bacteria</taxon>
        <taxon>Pseudomonadati</taxon>
        <taxon>Bacteroidota</taxon>
        <taxon>Flavobacteriia</taxon>
        <taxon>Flavobacteriales</taxon>
        <taxon>Flavobacteriaceae</taxon>
        <taxon>Gillisia</taxon>
    </lineage>
</organism>
<dbReference type="Proteomes" id="UP000321367">
    <property type="component" value="Unassembled WGS sequence"/>
</dbReference>
<dbReference type="PANTHER" id="PTHR43479:SF11">
    <property type="entry name" value="ACREF_ENVCD OPERON REPRESSOR-RELATED"/>
    <property type="match status" value="1"/>
</dbReference>
<comment type="caution">
    <text evidence="4">The sequence shown here is derived from an EMBL/GenBank/DDBJ whole genome shotgun (WGS) entry which is preliminary data.</text>
</comment>
<keyword evidence="5" id="KW-1185">Reference proteome</keyword>
<dbReference type="PRINTS" id="PR00455">
    <property type="entry name" value="HTHTETR"/>
</dbReference>
<sequence>MRDKILLKSVELFLNFGFKSVTMDDIANELGISKKTIYTHFSTKTKLVEAASIHIFELISTGIDKISAQKLNVIEETYAVKEFAMKNLNNEQSSPQYQLKKYYPKIAEFLSNKQFCVMQDCVIENLKRGIETGIYRPDIPINFTSKIYFIGITGIRDNDIFNTSEFSVPQLMENYLEYHMRAIVTEKGLDTLNKFINKPSLKN</sequence>
<dbReference type="AlphaFoldDB" id="A0A5C6ZXU9"/>
<accession>A0A5C6ZXU9</accession>
<feature type="DNA-binding region" description="H-T-H motif" evidence="2">
    <location>
        <begin position="22"/>
        <end position="41"/>
    </location>
</feature>
<evidence type="ECO:0000313" key="5">
    <source>
        <dbReference type="Proteomes" id="UP000321367"/>
    </source>
</evidence>
<dbReference type="OrthoDB" id="881297at2"/>
<reference evidence="4 5" key="1">
    <citation type="submission" date="2019-08" db="EMBL/GenBank/DDBJ databases">
        <title>Genome sequence of Gillisia hiemivivida IC154 (type strain).</title>
        <authorList>
            <person name="Bowman J.P."/>
        </authorList>
    </citation>
    <scope>NUCLEOTIDE SEQUENCE [LARGE SCALE GENOMIC DNA]</scope>
    <source>
        <strain evidence="4 5">IC154</strain>
    </source>
</reference>
<feature type="domain" description="HTH tetR-type" evidence="3">
    <location>
        <begin position="1"/>
        <end position="59"/>
    </location>
</feature>
<dbReference type="InterPro" id="IPR009057">
    <property type="entry name" value="Homeodomain-like_sf"/>
</dbReference>
<dbReference type="SUPFAM" id="SSF46689">
    <property type="entry name" value="Homeodomain-like"/>
    <property type="match status" value="1"/>
</dbReference>
<dbReference type="SUPFAM" id="SSF48498">
    <property type="entry name" value="Tetracyclin repressor-like, C-terminal domain"/>
    <property type="match status" value="1"/>
</dbReference>
<evidence type="ECO:0000313" key="4">
    <source>
        <dbReference type="EMBL" id="TXD95843.1"/>
    </source>
</evidence>
<dbReference type="GO" id="GO:0003677">
    <property type="term" value="F:DNA binding"/>
    <property type="evidence" value="ECO:0007669"/>
    <property type="project" value="UniProtKB-UniRule"/>
</dbReference>
<gene>
    <name evidence="4" type="ORF">ES724_02125</name>
</gene>
<dbReference type="PANTHER" id="PTHR43479">
    <property type="entry name" value="ACREF/ENVCD OPERON REPRESSOR-RELATED"/>
    <property type="match status" value="1"/>
</dbReference>
<dbReference type="InterPro" id="IPR036271">
    <property type="entry name" value="Tet_transcr_reg_TetR-rel_C_sf"/>
</dbReference>
<dbReference type="Pfam" id="PF00440">
    <property type="entry name" value="TetR_N"/>
    <property type="match status" value="1"/>
</dbReference>
<dbReference type="PROSITE" id="PS50977">
    <property type="entry name" value="HTH_TETR_2"/>
    <property type="match status" value="1"/>
</dbReference>